<reference evidence="11 12" key="1">
    <citation type="submission" date="2018-03" db="EMBL/GenBank/DDBJ databases">
        <title>Lachnoclostridium SNUG30386 gen.nov., sp.nov., isolated from human faeces.</title>
        <authorList>
            <person name="Seo B."/>
            <person name="Jeon K."/>
            <person name="Ko G."/>
        </authorList>
    </citation>
    <scope>NUCLEOTIDE SEQUENCE [LARGE SCALE GENOMIC DNA]</scope>
    <source>
        <strain evidence="11 12">SNUG30386</strain>
    </source>
</reference>
<dbReference type="SMART" id="SM00955">
    <property type="entry name" value="RNB"/>
    <property type="match status" value="1"/>
</dbReference>
<evidence type="ECO:0000256" key="3">
    <source>
        <dbReference type="ARBA" id="ARBA00022490"/>
    </source>
</evidence>
<evidence type="ECO:0000256" key="5">
    <source>
        <dbReference type="ARBA" id="ARBA00022801"/>
    </source>
</evidence>
<dbReference type="InterPro" id="IPR004476">
    <property type="entry name" value="RNase_II/RNase_R"/>
</dbReference>
<protein>
    <recommendedName>
        <fullName evidence="8">Ribonuclease R</fullName>
        <shortName evidence="8">RNase R</shortName>
        <ecNumber evidence="8">3.1.13.1</ecNumber>
    </recommendedName>
</protein>
<evidence type="ECO:0000256" key="9">
    <source>
        <dbReference type="SAM" id="Coils"/>
    </source>
</evidence>
<dbReference type="SMART" id="SM00316">
    <property type="entry name" value="S1"/>
    <property type="match status" value="1"/>
</dbReference>
<keyword evidence="9" id="KW-0175">Coiled coil</keyword>
<dbReference type="InterPro" id="IPR022966">
    <property type="entry name" value="RNase_II/R_CS"/>
</dbReference>
<dbReference type="SMART" id="SM00357">
    <property type="entry name" value="CSP"/>
    <property type="match status" value="2"/>
</dbReference>
<dbReference type="InterPro" id="IPR040476">
    <property type="entry name" value="CSD2"/>
</dbReference>
<keyword evidence="4 8" id="KW-0540">Nuclease</keyword>
<dbReference type="PANTHER" id="PTHR23355">
    <property type="entry name" value="RIBONUCLEASE"/>
    <property type="match status" value="1"/>
</dbReference>
<dbReference type="PROSITE" id="PS50126">
    <property type="entry name" value="S1"/>
    <property type="match status" value="1"/>
</dbReference>
<evidence type="ECO:0000256" key="2">
    <source>
        <dbReference type="ARBA" id="ARBA00004496"/>
    </source>
</evidence>
<dbReference type="InterPro" id="IPR013223">
    <property type="entry name" value="RNase_B_OB_dom"/>
</dbReference>
<comment type="subcellular location">
    <subcellularLocation>
        <location evidence="2 8">Cytoplasm</location>
    </subcellularLocation>
</comment>
<dbReference type="GO" id="GO:0008859">
    <property type="term" value="F:exoribonuclease II activity"/>
    <property type="evidence" value="ECO:0007669"/>
    <property type="project" value="UniProtKB-UniRule"/>
</dbReference>
<comment type="catalytic activity">
    <reaction evidence="1 8">
        <text>Exonucleolytic cleavage in the 3'- to 5'-direction to yield nucleoside 5'-phosphates.</text>
        <dbReference type="EC" id="3.1.13.1"/>
    </reaction>
</comment>
<comment type="similarity">
    <text evidence="8">Belongs to the RNR ribonuclease family. RNase R subfamily.</text>
</comment>
<feature type="coiled-coil region" evidence="9">
    <location>
        <begin position="582"/>
        <end position="609"/>
    </location>
</feature>
<name>A0A2T3FVP0_9CLOT</name>
<dbReference type="NCBIfam" id="TIGR00358">
    <property type="entry name" value="3_prime_RNase"/>
    <property type="match status" value="1"/>
</dbReference>
<dbReference type="GO" id="GO:0003723">
    <property type="term" value="F:RNA binding"/>
    <property type="evidence" value="ECO:0007669"/>
    <property type="project" value="UniProtKB-UniRule"/>
</dbReference>
<dbReference type="Proteomes" id="UP000241048">
    <property type="component" value="Unassembled WGS sequence"/>
</dbReference>
<accession>A0A2T3FVP0</accession>
<dbReference type="EMBL" id="PYLO01000001">
    <property type="protein sequence ID" value="PST39311.1"/>
    <property type="molecule type" value="Genomic_DNA"/>
</dbReference>
<dbReference type="SUPFAM" id="SSF50249">
    <property type="entry name" value="Nucleic acid-binding proteins"/>
    <property type="match status" value="4"/>
</dbReference>
<gene>
    <name evidence="8 11" type="primary">rnr</name>
    <name evidence="11" type="ORF">C7U56_02735</name>
</gene>
<keyword evidence="12" id="KW-1185">Reference proteome</keyword>
<dbReference type="InterPro" id="IPR003029">
    <property type="entry name" value="S1_domain"/>
</dbReference>
<dbReference type="GO" id="GO:0005829">
    <property type="term" value="C:cytosol"/>
    <property type="evidence" value="ECO:0007669"/>
    <property type="project" value="TreeGrafter"/>
</dbReference>
<sequence>MIQDVMNEPAYVPMKLKELALLLNIPKEQRRELQRVIDHLLEEGKISMSRKGKLGRPETFSEAGIYSGHPKGFGFVAIEGREQDVFVPREKTKGAMHGDKVLVVIEQESDGGRRAEGSIVRILEHANQELVGLYEKNGGFGFVIPDNPRISRDIFIPQGCDAGAVTGHKVIVKIKDYGNSPDKKPEGVITSILGHMNDPGVDILSIVKAYGLPEEFPPEVMAQLEEIPDAVREEDKAGRKDLRDLPTVTIDGEEAKDLDDAITLEKTEQGYRLGVHIADVTHYVREGSPLDREALKRGTSVYLTDRVIPMLPHKLSNGICSLNQGEDRLALSCIMEINDKGVVLGHEIAETLIRVDRRMTYTAVNAIITDDDAETKEKYKEFVDLFLQMKELSQLLCKRRQERGAIDFDFPESKILLDAKGRPIEIKPYERNAATKLIEDFMLMANETVAEDYYWQEIPFLYRIHEKPDEEKMAKLGTFINNFGYTLRMPGGEVHPKELQKLLEKIEGTPEEALLSRLTLRSMKQAKYSTLNSGHFGLAAKYYTHFTSPIRRYPDLQIHRIIKECLHGNMDARKTAHFEKILPEVAVQTSALERRADEAERETDKMKKVQYMEHYIGEEFEGVISGVTNWGFYVELPNTVEGLVHVNELRGDYFVFDEAHYELVGEMTRKTYKLGQTIRVRVTACDRYARTIDFMPAVYWK</sequence>
<keyword evidence="3 8" id="KW-0963">Cytoplasm</keyword>
<dbReference type="Gene3D" id="2.40.50.140">
    <property type="entry name" value="Nucleic acid-binding proteins"/>
    <property type="match status" value="3"/>
</dbReference>
<dbReference type="CDD" id="cd04471">
    <property type="entry name" value="S1_RNase_R"/>
    <property type="match status" value="1"/>
</dbReference>
<dbReference type="Pfam" id="PF08206">
    <property type="entry name" value="OB_RNB"/>
    <property type="match status" value="1"/>
</dbReference>
<dbReference type="InterPro" id="IPR011805">
    <property type="entry name" value="RNase_R"/>
</dbReference>
<dbReference type="Pfam" id="PF17876">
    <property type="entry name" value="CSD2"/>
    <property type="match status" value="1"/>
</dbReference>
<dbReference type="AlphaFoldDB" id="A0A2T3FVP0"/>
<organism evidence="11 12">
    <name type="scientific">Clostridium fessum</name>
    <dbReference type="NCBI Taxonomy" id="2126740"/>
    <lineage>
        <taxon>Bacteria</taxon>
        <taxon>Bacillati</taxon>
        <taxon>Bacillota</taxon>
        <taxon>Clostridia</taxon>
        <taxon>Eubacteriales</taxon>
        <taxon>Clostridiaceae</taxon>
        <taxon>Clostridium</taxon>
    </lineage>
</organism>
<evidence type="ECO:0000313" key="11">
    <source>
        <dbReference type="EMBL" id="PST39311.1"/>
    </source>
</evidence>
<evidence type="ECO:0000256" key="1">
    <source>
        <dbReference type="ARBA" id="ARBA00001849"/>
    </source>
</evidence>
<dbReference type="InterPro" id="IPR001900">
    <property type="entry name" value="RNase_II/R"/>
</dbReference>
<proteinExistence type="inferred from homology"/>
<dbReference type="InterPro" id="IPR050180">
    <property type="entry name" value="RNR_Ribonuclease"/>
</dbReference>
<dbReference type="EC" id="3.1.13.1" evidence="8"/>
<dbReference type="InterPro" id="IPR012340">
    <property type="entry name" value="NA-bd_OB-fold"/>
</dbReference>
<evidence type="ECO:0000259" key="10">
    <source>
        <dbReference type="PROSITE" id="PS50126"/>
    </source>
</evidence>
<keyword evidence="7 8" id="KW-0694">RNA-binding</keyword>
<keyword evidence="6 8" id="KW-0269">Exonuclease</keyword>
<dbReference type="PANTHER" id="PTHR23355:SF9">
    <property type="entry name" value="DIS3-LIKE EXONUCLEASE 2"/>
    <property type="match status" value="1"/>
</dbReference>
<dbReference type="NCBIfam" id="TIGR02063">
    <property type="entry name" value="RNase_R"/>
    <property type="match status" value="1"/>
</dbReference>
<dbReference type="InterPro" id="IPR011129">
    <property type="entry name" value="CSD"/>
</dbReference>
<comment type="function">
    <text evidence="8">3'-5' exoribonuclease that releases 5'-nucleoside monophosphates and is involved in maturation of structured RNAs.</text>
</comment>
<dbReference type="Pfam" id="PF00575">
    <property type="entry name" value="S1"/>
    <property type="match status" value="1"/>
</dbReference>
<keyword evidence="5 8" id="KW-0378">Hydrolase</keyword>
<dbReference type="Pfam" id="PF00773">
    <property type="entry name" value="RNB"/>
    <property type="match status" value="1"/>
</dbReference>
<feature type="domain" description="S1 motif" evidence="10">
    <location>
        <begin position="617"/>
        <end position="697"/>
    </location>
</feature>
<evidence type="ECO:0000313" key="12">
    <source>
        <dbReference type="Proteomes" id="UP000241048"/>
    </source>
</evidence>
<dbReference type="HAMAP" id="MF_01895">
    <property type="entry name" value="RNase_R"/>
    <property type="match status" value="1"/>
</dbReference>
<evidence type="ECO:0000256" key="7">
    <source>
        <dbReference type="ARBA" id="ARBA00022884"/>
    </source>
</evidence>
<evidence type="ECO:0000256" key="8">
    <source>
        <dbReference type="HAMAP-Rule" id="MF_01895"/>
    </source>
</evidence>
<evidence type="ECO:0000256" key="4">
    <source>
        <dbReference type="ARBA" id="ARBA00022722"/>
    </source>
</evidence>
<dbReference type="PROSITE" id="PS01175">
    <property type="entry name" value="RIBONUCLEASE_II"/>
    <property type="match status" value="1"/>
</dbReference>
<dbReference type="GO" id="GO:0006402">
    <property type="term" value="P:mRNA catabolic process"/>
    <property type="evidence" value="ECO:0007669"/>
    <property type="project" value="TreeGrafter"/>
</dbReference>
<evidence type="ECO:0000256" key="6">
    <source>
        <dbReference type="ARBA" id="ARBA00022839"/>
    </source>
</evidence>
<comment type="caution">
    <text evidence="11">The sequence shown here is derived from an EMBL/GenBank/DDBJ whole genome shotgun (WGS) entry which is preliminary data.</text>
</comment>